<feature type="transmembrane region" description="Helical" evidence="10">
    <location>
        <begin position="6"/>
        <end position="26"/>
    </location>
</feature>
<sequence length="97" mass="10892">MDTTLFYGIVIVLAVSPLLLSSFHSIRQQKLLRKQMEQRQEYLASLTSGDEVLLLSGIHGKIISIQDDLVSLQIAKGVVIYVEKESVMGKTKELLFK</sequence>
<keyword evidence="7 10" id="KW-1133">Transmembrane helix</keyword>
<evidence type="ECO:0000313" key="27">
    <source>
        <dbReference type="Proteomes" id="UP000314107"/>
    </source>
</evidence>
<evidence type="ECO:0000313" key="32">
    <source>
        <dbReference type="Proteomes" id="UP000467349"/>
    </source>
</evidence>
<evidence type="ECO:0000313" key="22">
    <source>
        <dbReference type="Proteomes" id="UP000040910"/>
    </source>
</evidence>
<dbReference type="Proteomes" id="UP000315060">
    <property type="component" value="Unassembled WGS sequence"/>
</dbReference>
<evidence type="ECO:0000256" key="6">
    <source>
        <dbReference type="ARBA" id="ARBA00022927"/>
    </source>
</evidence>
<dbReference type="GO" id="GO:0015031">
    <property type="term" value="P:protein transport"/>
    <property type="evidence" value="ECO:0007669"/>
    <property type="project" value="UniProtKB-KW"/>
</dbReference>
<dbReference type="Proteomes" id="UP000040910">
    <property type="component" value="Unassembled WGS sequence"/>
</dbReference>
<organism evidence="15 31">
    <name type="scientific">Streptococcus pneumoniae</name>
    <dbReference type="NCBI Taxonomy" id="1313"/>
    <lineage>
        <taxon>Bacteria</taxon>
        <taxon>Bacillati</taxon>
        <taxon>Bacillota</taxon>
        <taxon>Bacilli</taxon>
        <taxon>Lactobacillales</taxon>
        <taxon>Streptococcaceae</taxon>
        <taxon>Streptococcus</taxon>
    </lineage>
</organism>
<dbReference type="Proteomes" id="UP000320896">
    <property type="component" value="Unassembled WGS sequence"/>
</dbReference>
<dbReference type="OMA" id="MIHKKRM"/>
<reference evidence="20 26" key="3">
    <citation type="submission" date="2019-02" db="EMBL/GenBank/DDBJ databases">
        <authorList>
            <consortium name="Pathogen Informatics"/>
        </authorList>
    </citation>
    <scope>NUCLEOTIDE SEQUENCE [LARGE SCALE GENOMIC DNA]</scope>
    <source>
        <strain evidence="20">GPS_HK_21-sc-2296565</strain>
        <strain evidence="21 27">GPSC129</strain>
    </source>
</reference>
<dbReference type="EMBL" id="VMYC01000154">
    <property type="protein sequence ID" value="TVX68506.1"/>
    <property type="molecule type" value="Genomic_DNA"/>
</dbReference>
<evidence type="ECO:0000256" key="1">
    <source>
        <dbReference type="ARBA" id="ARBA00004162"/>
    </source>
</evidence>
<evidence type="ECO:0000256" key="4">
    <source>
        <dbReference type="ARBA" id="ARBA00022475"/>
    </source>
</evidence>
<evidence type="ECO:0000313" key="13">
    <source>
        <dbReference type="EMBL" id="CNZ84066.1"/>
    </source>
</evidence>
<evidence type="ECO:0000313" key="20">
    <source>
        <dbReference type="EMBL" id="VFI31557.1"/>
    </source>
</evidence>
<dbReference type="GO" id="GO:0005886">
    <property type="term" value="C:plasma membrane"/>
    <property type="evidence" value="ECO:0007669"/>
    <property type="project" value="UniProtKB-SubCell"/>
</dbReference>
<dbReference type="Proteomes" id="UP000042967">
    <property type="component" value="Unassembled WGS sequence"/>
</dbReference>
<dbReference type="Proteomes" id="UP000290138">
    <property type="component" value="Chromosome"/>
</dbReference>
<dbReference type="AlphaFoldDB" id="A0A064BXX2"/>
<evidence type="ECO:0000313" key="17">
    <source>
        <dbReference type="EMBL" id="TVW26376.1"/>
    </source>
</evidence>
<keyword evidence="4" id="KW-1003">Cell membrane</keyword>
<evidence type="ECO:0000313" key="21">
    <source>
        <dbReference type="EMBL" id="VTH27426.1"/>
    </source>
</evidence>
<dbReference type="PANTHER" id="PTHR33909">
    <property type="entry name" value="SEC TRANSLOCON ACCESSORY COMPLEX SUBUNIT YAJC"/>
    <property type="match status" value="1"/>
</dbReference>
<evidence type="ECO:0000313" key="12">
    <source>
        <dbReference type="EMBL" id="CKI85283.1"/>
    </source>
</evidence>
<accession>A0A064BXX2</accession>
<evidence type="ECO:0000256" key="9">
    <source>
        <dbReference type="ARBA" id="ARBA00023136"/>
    </source>
</evidence>
<keyword evidence="6" id="KW-0653">Protein transport</keyword>
<evidence type="ECO:0000313" key="28">
    <source>
        <dbReference type="Proteomes" id="UP000315060"/>
    </source>
</evidence>
<reference evidence="22 23" key="1">
    <citation type="submission" date="2015-03" db="EMBL/GenBank/DDBJ databases">
        <authorList>
            <consortium name="Pathogen Informatics"/>
            <person name="Murphy D."/>
        </authorList>
    </citation>
    <scope>NUCLEOTIDE SEQUENCE [LARGE SCALE GENOMIC DNA]</scope>
    <source>
        <strain evidence="12 24">0310</strain>
        <strain evidence="13 23">SMRU1414</strain>
        <strain evidence="11">SMRU158</strain>
        <strain evidence="22">type strain: N</strain>
    </source>
</reference>
<dbReference type="EMBL" id="CABDQT010000002">
    <property type="protein sequence ID" value="VTH27426.1"/>
    <property type="molecule type" value="Genomic_DNA"/>
</dbReference>
<evidence type="ECO:0000313" key="18">
    <source>
        <dbReference type="EMBL" id="TVW83740.1"/>
    </source>
</evidence>
<keyword evidence="9 10" id="KW-0472">Membrane</keyword>
<evidence type="ECO:0000313" key="25">
    <source>
        <dbReference type="Proteomes" id="UP000214939"/>
    </source>
</evidence>
<evidence type="ECO:0000313" key="23">
    <source>
        <dbReference type="Proteomes" id="UP000042967"/>
    </source>
</evidence>
<dbReference type="Proteomes" id="UP000437160">
    <property type="component" value="Unassembled WGS sequence"/>
</dbReference>
<evidence type="ECO:0000313" key="31">
    <source>
        <dbReference type="Proteomes" id="UP000437160"/>
    </source>
</evidence>
<evidence type="ECO:0000313" key="29">
    <source>
        <dbReference type="Proteomes" id="UP000318940"/>
    </source>
</evidence>
<evidence type="ECO:0000256" key="8">
    <source>
        <dbReference type="ARBA" id="ARBA00023010"/>
    </source>
</evidence>
<protein>
    <submittedName>
        <fullName evidence="15">Preprotein translocase subunit YajC</fullName>
    </submittedName>
</protein>
<dbReference type="Proteomes" id="UP000318940">
    <property type="component" value="Unassembled WGS sequence"/>
</dbReference>
<dbReference type="Proteomes" id="UP000045541">
    <property type="component" value="Unassembled WGS sequence"/>
</dbReference>
<dbReference type="Proteomes" id="UP000467349">
    <property type="component" value="Unassembled WGS sequence"/>
</dbReference>
<keyword evidence="3" id="KW-0813">Transport</keyword>
<name>A0A064BXX2_STREE</name>
<dbReference type="EMBL" id="CMWB01000002">
    <property type="protein sequence ID" value="CKI85283.1"/>
    <property type="molecule type" value="Genomic_DNA"/>
</dbReference>
<dbReference type="EMBL" id="NNBW01000016">
    <property type="protein sequence ID" value="OYL31497.1"/>
    <property type="molecule type" value="Genomic_DNA"/>
</dbReference>
<dbReference type="EMBL" id="WNHU01000016">
    <property type="protein sequence ID" value="MTV42855.1"/>
    <property type="molecule type" value="Genomic_DNA"/>
</dbReference>
<evidence type="ECO:0000256" key="10">
    <source>
        <dbReference type="SAM" id="Phobius"/>
    </source>
</evidence>
<evidence type="ECO:0000313" key="24">
    <source>
        <dbReference type="Proteomes" id="UP000045541"/>
    </source>
</evidence>
<evidence type="ECO:0000256" key="2">
    <source>
        <dbReference type="ARBA" id="ARBA00006742"/>
    </source>
</evidence>
<dbReference type="EMBL" id="CQVU01000001">
    <property type="protein sequence ID" value="CNZ84066.1"/>
    <property type="molecule type" value="Genomic_DNA"/>
</dbReference>
<evidence type="ECO:0000313" key="30">
    <source>
        <dbReference type="Proteomes" id="UP000320896"/>
    </source>
</evidence>
<evidence type="ECO:0000256" key="7">
    <source>
        <dbReference type="ARBA" id="ARBA00022989"/>
    </source>
</evidence>
<dbReference type="RefSeq" id="WP_000381739.1">
    <property type="nucleotide sequence ID" value="NZ_AP018938.1"/>
</dbReference>
<dbReference type="InterPro" id="IPR003849">
    <property type="entry name" value="Preprotein_translocase_YajC"/>
</dbReference>
<comment type="similarity">
    <text evidence="2">Belongs to the YajC family.</text>
</comment>
<evidence type="ECO:0000313" key="19">
    <source>
        <dbReference type="EMBL" id="TVX68506.1"/>
    </source>
</evidence>
<dbReference type="Proteomes" id="UP000214939">
    <property type="component" value="Unassembled WGS sequence"/>
</dbReference>
<dbReference type="EMBL" id="WNIA01000035">
    <property type="protein sequence ID" value="MTV98887.1"/>
    <property type="molecule type" value="Genomic_DNA"/>
</dbReference>
<dbReference type="EMBL" id="LR216058">
    <property type="protein sequence ID" value="VFI31557.1"/>
    <property type="molecule type" value="Genomic_DNA"/>
</dbReference>
<dbReference type="PANTHER" id="PTHR33909:SF1">
    <property type="entry name" value="SEC TRANSLOCON ACCESSORY COMPLEX SUBUNIT YAJC"/>
    <property type="match status" value="1"/>
</dbReference>
<comment type="subcellular location">
    <subcellularLocation>
        <location evidence="1">Cell membrane</location>
        <topology evidence="1">Single-pass membrane protein</topology>
    </subcellularLocation>
</comment>
<evidence type="ECO:0000313" key="16">
    <source>
        <dbReference type="EMBL" id="OYL31497.1"/>
    </source>
</evidence>
<proteinExistence type="inferred from homology"/>
<evidence type="ECO:0000313" key="14">
    <source>
        <dbReference type="EMBL" id="MTV42855.1"/>
    </source>
</evidence>
<dbReference type="EMBL" id="VMWH01000092">
    <property type="protein sequence ID" value="TVW83740.1"/>
    <property type="molecule type" value="Genomic_DNA"/>
</dbReference>
<reference evidence="28 29" key="4">
    <citation type="submission" date="2019-07" db="EMBL/GenBank/DDBJ databases">
        <authorList>
            <person name="Mohale T."/>
        </authorList>
    </citation>
    <scope>NUCLEOTIDE SEQUENCE [LARGE SCALE GENOMIC DNA]</scope>
    <source>
        <strain evidence="18 30">NTPn 126</strain>
        <strain evidence="17 29">NTPn 189</strain>
        <strain evidence="19 28">NTPn 59</strain>
    </source>
</reference>
<keyword evidence="5 10" id="KW-0812">Transmembrane</keyword>
<dbReference type="SMART" id="SM01323">
    <property type="entry name" value="YajC"/>
    <property type="match status" value="1"/>
</dbReference>
<evidence type="ECO:0000313" key="26">
    <source>
        <dbReference type="Proteomes" id="UP000290138"/>
    </source>
</evidence>
<evidence type="ECO:0000313" key="15">
    <source>
        <dbReference type="EMBL" id="MTV98887.1"/>
    </source>
</evidence>
<evidence type="ECO:0000313" key="11">
    <source>
        <dbReference type="EMBL" id="CIV16273.1"/>
    </source>
</evidence>
<dbReference type="Pfam" id="PF02699">
    <property type="entry name" value="YajC"/>
    <property type="match status" value="1"/>
</dbReference>
<keyword evidence="8" id="KW-0811">Translocation</keyword>
<gene>
    <name evidence="16" type="ORF">A5N45_01645</name>
    <name evidence="19" type="ORF">AZJ28_08790</name>
    <name evidence="18" type="ORF">AZJ70_08115</name>
    <name evidence="17" type="ORF">AZK02_08135</name>
    <name evidence="11" type="ORF">ERS019316_00707</name>
    <name evidence="13" type="ORF">ERS020924_00052</name>
    <name evidence="12" type="ORF">ERS096071_00172</name>
    <name evidence="15" type="ORF">GM536_07275</name>
    <name evidence="14" type="ORF">GM545_04215</name>
    <name evidence="21" type="ORF">SAMEA3171064_00253</name>
    <name evidence="20" type="ORF">SAMEA3431391_00289</name>
</gene>
<reference evidence="16 25" key="2">
    <citation type="submission" date="2017-07" db="EMBL/GenBank/DDBJ databases">
        <title>Invasive disease caused simultaneously by more than one serotype of Streptococcus pneumoniae, South Africa.</title>
        <authorList>
            <person name="Ndlangisa K."/>
            <person name="Du Plessis M."/>
            <person name="Von Gottberg A."/>
        </authorList>
    </citation>
    <scope>NUCLEOTIDE SEQUENCE [LARGE SCALE GENOMIC DNA]</scope>
    <source>
        <strain evidence="16 25">8227-15B</strain>
    </source>
</reference>
<dbReference type="EMBL" id="VMVH01000072">
    <property type="protein sequence ID" value="TVW26376.1"/>
    <property type="molecule type" value="Genomic_DNA"/>
</dbReference>
<reference evidence="31 32" key="5">
    <citation type="submission" date="2019-11" db="EMBL/GenBank/DDBJ databases">
        <title>Growth characteristics of pneumococcus vary with the chemical composition of the capsule and with environmental conditions.</title>
        <authorList>
            <person name="Tothpal A."/>
            <person name="Desobry K."/>
            <person name="Joshi S."/>
            <person name="Wyllie A.L."/>
            <person name="Weinberger D.M."/>
        </authorList>
    </citation>
    <scope>NUCLEOTIDE SEQUENCE [LARGE SCALE GENOMIC DNA]</scope>
    <source>
        <strain evidence="14">Pnumococcus09N</strain>
        <strain evidence="32">pnumococcus09N</strain>
        <strain evidence="31">pnumococcus19F</strain>
        <strain evidence="15">Pnumococcus19F</strain>
    </source>
</reference>
<dbReference type="EMBL" id="CKLF01000007">
    <property type="protein sequence ID" value="CIV16273.1"/>
    <property type="molecule type" value="Genomic_DNA"/>
</dbReference>
<dbReference type="Proteomes" id="UP000314107">
    <property type="component" value="Unassembled WGS sequence"/>
</dbReference>
<evidence type="ECO:0000256" key="3">
    <source>
        <dbReference type="ARBA" id="ARBA00022448"/>
    </source>
</evidence>
<evidence type="ECO:0000256" key="5">
    <source>
        <dbReference type="ARBA" id="ARBA00022692"/>
    </source>
</evidence>